<gene>
    <name evidence="2" type="primary">ORF47767</name>
</gene>
<protein>
    <submittedName>
        <fullName evidence="2">Uncharacterized protein</fullName>
    </submittedName>
</protein>
<reference evidence="2" key="1">
    <citation type="submission" date="2014-12" db="EMBL/GenBank/DDBJ databases">
        <title>Insight into the proteome of Arion vulgaris.</title>
        <authorList>
            <person name="Aradska J."/>
            <person name="Bulat T."/>
            <person name="Smidak R."/>
            <person name="Sarate P."/>
            <person name="Gangsoo J."/>
            <person name="Sialana F."/>
            <person name="Bilban M."/>
            <person name="Lubec G."/>
        </authorList>
    </citation>
    <scope>NUCLEOTIDE SEQUENCE</scope>
    <source>
        <tissue evidence="2">Skin</tissue>
    </source>
</reference>
<dbReference type="EMBL" id="HACG01016416">
    <property type="protein sequence ID" value="CEK63281.1"/>
    <property type="molecule type" value="Transcribed_RNA"/>
</dbReference>
<feature type="compositionally biased region" description="Basic and acidic residues" evidence="1">
    <location>
        <begin position="49"/>
        <end position="71"/>
    </location>
</feature>
<evidence type="ECO:0000256" key="1">
    <source>
        <dbReference type="SAM" id="MobiDB-lite"/>
    </source>
</evidence>
<feature type="compositionally biased region" description="Basic and acidic residues" evidence="1">
    <location>
        <begin position="9"/>
        <end position="21"/>
    </location>
</feature>
<accession>A0A0B6Z5V2</accession>
<feature type="compositionally biased region" description="Polar residues" evidence="1">
    <location>
        <begin position="22"/>
        <end position="43"/>
    </location>
</feature>
<dbReference type="AlphaFoldDB" id="A0A0B6Z5V2"/>
<evidence type="ECO:0000313" key="2">
    <source>
        <dbReference type="EMBL" id="CEK63281.1"/>
    </source>
</evidence>
<feature type="non-terminal residue" evidence="2">
    <location>
        <position position="71"/>
    </location>
</feature>
<name>A0A0B6Z5V2_9EUPU</name>
<feature type="non-terminal residue" evidence="2">
    <location>
        <position position="1"/>
    </location>
</feature>
<organism evidence="2">
    <name type="scientific">Arion vulgaris</name>
    <dbReference type="NCBI Taxonomy" id="1028688"/>
    <lineage>
        <taxon>Eukaryota</taxon>
        <taxon>Metazoa</taxon>
        <taxon>Spiralia</taxon>
        <taxon>Lophotrochozoa</taxon>
        <taxon>Mollusca</taxon>
        <taxon>Gastropoda</taxon>
        <taxon>Heterobranchia</taxon>
        <taxon>Euthyneura</taxon>
        <taxon>Panpulmonata</taxon>
        <taxon>Eupulmonata</taxon>
        <taxon>Stylommatophora</taxon>
        <taxon>Helicina</taxon>
        <taxon>Arionoidea</taxon>
        <taxon>Arionidae</taxon>
        <taxon>Arion</taxon>
    </lineage>
</organism>
<proteinExistence type="predicted"/>
<feature type="region of interest" description="Disordered" evidence="1">
    <location>
        <begin position="1"/>
        <end position="71"/>
    </location>
</feature>
<sequence length="71" mass="8057">FRMPNIRCTKSETSKKYKESEIVSQNASSTMLTTSQTDQNASENAEDENSQKENNPRNVKEKLLMADKVDS</sequence>